<dbReference type="Proteomes" id="UP000646523">
    <property type="component" value="Unassembled WGS sequence"/>
</dbReference>
<name>A0A918DRS8_9ACTN</name>
<accession>A0A918DRS8</accession>
<proteinExistence type="predicted"/>
<organism evidence="6 7">
    <name type="scientific">Nonomuraea cavernae</name>
    <dbReference type="NCBI Taxonomy" id="2045107"/>
    <lineage>
        <taxon>Bacteria</taxon>
        <taxon>Bacillati</taxon>
        <taxon>Actinomycetota</taxon>
        <taxon>Actinomycetes</taxon>
        <taxon>Streptosporangiales</taxon>
        <taxon>Streptosporangiaceae</taxon>
        <taxon>Nonomuraea</taxon>
    </lineage>
</organism>
<keyword evidence="2" id="KW-0288">FMN</keyword>
<keyword evidence="1" id="KW-0285">Flavoprotein</keyword>
<dbReference type="InterPro" id="IPR050172">
    <property type="entry name" value="SsuD_RutA_monooxygenase"/>
</dbReference>
<dbReference type="InterPro" id="IPR011251">
    <property type="entry name" value="Luciferase-like_dom"/>
</dbReference>
<dbReference type="PANTHER" id="PTHR42847:SF4">
    <property type="entry name" value="ALKANESULFONATE MONOOXYGENASE-RELATED"/>
    <property type="match status" value="1"/>
</dbReference>
<comment type="caution">
    <text evidence="6">The sequence shown here is derived from an EMBL/GenBank/DDBJ whole genome shotgun (WGS) entry which is preliminary data.</text>
</comment>
<reference evidence="6" key="1">
    <citation type="journal article" date="2014" name="Int. J. Syst. Evol. Microbiol.">
        <title>Complete genome sequence of Corynebacterium casei LMG S-19264T (=DSM 44701T), isolated from a smear-ripened cheese.</title>
        <authorList>
            <consortium name="US DOE Joint Genome Institute (JGI-PGF)"/>
            <person name="Walter F."/>
            <person name="Albersmeier A."/>
            <person name="Kalinowski J."/>
            <person name="Ruckert C."/>
        </authorList>
    </citation>
    <scope>NUCLEOTIDE SEQUENCE</scope>
    <source>
        <strain evidence="6">CGMCC 4.7368</strain>
    </source>
</reference>
<dbReference type="GO" id="GO:0008726">
    <property type="term" value="F:alkanesulfonate monooxygenase activity"/>
    <property type="evidence" value="ECO:0007669"/>
    <property type="project" value="TreeGrafter"/>
</dbReference>
<feature type="domain" description="Luciferase-like" evidence="5">
    <location>
        <begin position="9"/>
        <end position="294"/>
    </location>
</feature>
<dbReference type="PANTHER" id="PTHR42847">
    <property type="entry name" value="ALKANESULFONATE MONOOXYGENASE"/>
    <property type="match status" value="1"/>
</dbReference>
<evidence type="ECO:0000313" key="7">
    <source>
        <dbReference type="Proteomes" id="UP000646523"/>
    </source>
</evidence>
<evidence type="ECO:0000259" key="5">
    <source>
        <dbReference type="Pfam" id="PF00296"/>
    </source>
</evidence>
<evidence type="ECO:0000313" key="6">
    <source>
        <dbReference type="EMBL" id="GGO79830.1"/>
    </source>
</evidence>
<gene>
    <name evidence="6" type="ORF">GCM10012289_65060</name>
</gene>
<dbReference type="AlphaFoldDB" id="A0A918DRS8"/>
<evidence type="ECO:0000256" key="4">
    <source>
        <dbReference type="ARBA" id="ARBA00023033"/>
    </source>
</evidence>
<dbReference type="RefSeq" id="WP_189128046.1">
    <property type="nucleotide sequence ID" value="NZ_BMNH01000030.1"/>
</dbReference>
<evidence type="ECO:0000256" key="3">
    <source>
        <dbReference type="ARBA" id="ARBA00023002"/>
    </source>
</evidence>
<keyword evidence="4" id="KW-0503">Monooxygenase</keyword>
<protein>
    <recommendedName>
        <fullName evidence="5">Luciferase-like domain-containing protein</fullName>
    </recommendedName>
</protein>
<dbReference type="EMBL" id="BMNH01000030">
    <property type="protein sequence ID" value="GGO79830.1"/>
    <property type="molecule type" value="Genomic_DNA"/>
</dbReference>
<reference evidence="6" key="2">
    <citation type="submission" date="2020-09" db="EMBL/GenBank/DDBJ databases">
        <authorList>
            <person name="Sun Q."/>
            <person name="Zhou Y."/>
        </authorList>
    </citation>
    <scope>NUCLEOTIDE SEQUENCE</scope>
    <source>
        <strain evidence="6">CGMCC 4.7368</strain>
    </source>
</reference>
<evidence type="ECO:0000256" key="1">
    <source>
        <dbReference type="ARBA" id="ARBA00022630"/>
    </source>
</evidence>
<sequence length="333" mass="37488">MKVGFTMDMRNPLGRPWREHWEDCLKLMCESEAMGFDYVMVQEHFFQPDGYAPSVPVFLTLLAERTSTIRIGSYIYILPLHHAAMLAQETAVLDQLSEGRLDVTVGSGHSAAEYRALGYSPKTRPSRMEEGLEVLKLAWTQRPFSYTGRYYDLQDVSVVPAPAQDPHPPLWVAATAPPAARRAGRVGAHLHGAAVDTEFHEAYFAGLAEAGIPREQARISNPWSITVTDEHPDKVWERRKDLIFERWDFYRRIRNEMGDKDLQYGLPPSADAYRDFELIGDAETVIGTLEGFVKSLPLTDIVHSGPAGGTPPEEAYADLKRFADRVLPTLKSW</sequence>
<dbReference type="Gene3D" id="3.20.20.30">
    <property type="entry name" value="Luciferase-like domain"/>
    <property type="match status" value="1"/>
</dbReference>
<dbReference type="InterPro" id="IPR036661">
    <property type="entry name" value="Luciferase-like_sf"/>
</dbReference>
<dbReference type="Pfam" id="PF00296">
    <property type="entry name" value="Bac_luciferase"/>
    <property type="match status" value="1"/>
</dbReference>
<dbReference type="GO" id="GO:0046306">
    <property type="term" value="P:alkanesulfonate catabolic process"/>
    <property type="evidence" value="ECO:0007669"/>
    <property type="project" value="TreeGrafter"/>
</dbReference>
<keyword evidence="7" id="KW-1185">Reference proteome</keyword>
<evidence type="ECO:0000256" key="2">
    <source>
        <dbReference type="ARBA" id="ARBA00022643"/>
    </source>
</evidence>
<keyword evidence="3" id="KW-0560">Oxidoreductase</keyword>
<dbReference type="SUPFAM" id="SSF51679">
    <property type="entry name" value="Bacterial luciferase-like"/>
    <property type="match status" value="1"/>
</dbReference>